<dbReference type="Proteomes" id="UP000182248">
    <property type="component" value="Unassembled WGS sequence"/>
</dbReference>
<dbReference type="NCBIfam" id="NF033580">
    <property type="entry name" value="transpos_IS5_3"/>
    <property type="match status" value="1"/>
</dbReference>
<dbReference type="EMBL" id="FPJE01000006">
    <property type="protein sequence ID" value="SFW36520.1"/>
    <property type="molecule type" value="Genomic_DNA"/>
</dbReference>
<evidence type="ECO:0000313" key="4">
    <source>
        <dbReference type="EMBL" id="SFW36520.1"/>
    </source>
</evidence>
<organism evidence="4 5">
    <name type="scientific">Sinomicrobium oceani</name>
    <dbReference type="NCBI Taxonomy" id="1150368"/>
    <lineage>
        <taxon>Bacteria</taxon>
        <taxon>Pseudomonadati</taxon>
        <taxon>Bacteroidota</taxon>
        <taxon>Flavobacteriia</taxon>
        <taxon>Flavobacteriales</taxon>
        <taxon>Flavobacteriaceae</taxon>
        <taxon>Sinomicrobium</taxon>
    </lineage>
</organism>
<dbReference type="Pfam" id="PF13340">
    <property type="entry name" value="DUF4096"/>
    <property type="match status" value="1"/>
</dbReference>
<reference evidence="4 5" key="1">
    <citation type="submission" date="2016-11" db="EMBL/GenBank/DDBJ databases">
        <authorList>
            <person name="Jaros S."/>
            <person name="Januszkiewicz K."/>
            <person name="Wedrychowicz H."/>
        </authorList>
    </citation>
    <scope>NUCLEOTIDE SEQUENCE [LARGE SCALE GENOMIC DNA]</scope>
    <source>
        <strain evidence="4 5">CGMCC 1.12145</strain>
    </source>
</reference>
<keyword evidence="1" id="KW-0472">Membrane</keyword>
<proteinExistence type="predicted"/>
<protein>
    <submittedName>
        <fullName evidence="4">Transposase</fullName>
    </submittedName>
</protein>
<keyword evidence="5" id="KW-1185">Reference proteome</keyword>
<dbReference type="GO" id="GO:0004803">
    <property type="term" value="F:transposase activity"/>
    <property type="evidence" value="ECO:0007669"/>
    <property type="project" value="InterPro"/>
</dbReference>
<keyword evidence="1" id="KW-0812">Transmembrane</keyword>
<evidence type="ECO:0000259" key="2">
    <source>
        <dbReference type="Pfam" id="PF01609"/>
    </source>
</evidence>
<evidence type="ECO:0000256" key="1">
    <source>
        <dbReference type="SAM" id="Phobius"/>
    </source>
</evidence>
<accession>A0A1K1NM36</accession>
<dbReference type="STRING" id="1150368.SAMN02927921_01339"/>
<feature type="transmembrane region" description="Helical" evidence="1">
    <location>
        <begin position="263"/>
        <end position="279"/>
    </location>
</feature>
<evidence type="ECO:0000259" key="3">
    <source>
        <dbReference type="Pfam" id="PF13340"/>
    </source>
</evidence>
<dbReference type="GO" id="GO:0003677">
    <property type="term" value="F:DNA binding"/>
    <property type="evidence" value="ECO:0007669"/>
    <property type="project" value="InterPro"/>
</dbReference>
<dbReference type="InterPro" id="IPR025161">
    <property type="entry name" value="IS402-like_dom"/>
</dbReference>
<dbReference type="Pfam" id="PF01609">
    <property type="entry name" value="DDE_Tnp_1"/>
    <property type="match status" value="1"/>
</dbReference>
<dbReference type="PANTHER" id="PTHR30007">
    <property type="entry name" value="PHP DOMAIN PROTEIN"/>
    <property type="match status" value="1"/>
</dbReference>
<dbReference type="GO" id="GO:0006313">
    <property type="term" value="P:DNA transposition"/>
    <property type="evidence" value="ECO:0007669"/>
    <property type="project" value="InterPro"/>
</dbReference>
<name>A0A1K1NM36_9FLAO</name>
<feature type="domain" description="Transposase IS4-like" evidence="2">
    <location>
        <begin position="115"/>
        <end position="264"/>
    </location>
</feature>
<dbReference type="AlphaFoldDB" id="A0A1K1NM36"/>
<evidence type="ECO:0000313" key="5">
    <source>
        <dbReference type="Proteomes" id="UP000182248"/>
    </source>
</evidence>
<gene>
    <name evidence="4" type="ORF">SAMN02927921_01339</name>
</gene>
<sequence>MCCETYNYQNQPFMYSVLDKDTIALEIVPYIPKTNRGFAPTVPLVEIVNAILYKLKTGVQWYQLPVKALFDSKVLSWQSVYYHYRKWCLCGFWKDCWVNFLHRHKSKLDLSSVDLDGSHTSAIKGGEQVEYQARKRRKTTNALYLSERQGLPLAMSEPLAGNHNDLYDIEVQFEVVTGTLKDADLSVEGLFLNADAGFDSKDFRQACAQEQINANICFNRRNGDRDRDDYFDKELYDQRYVIERTNAWMDSFRSLLNRFDTTVASWTGFNYLAFIVLALKKFKPFKKEKV</sequence>
<dbReference type="InterPro" id="IPR002559">
    <property type="entry name" value="Transposase_11"/>
</dbReference>
<keyword evidence="1" id="KW-1133">Transmembrane helix</keyword>
<feature type="domain" description="Insertion element IS402-like" evidence="3">
    <location>
        <begin position="27"/>
        <end position="96"/>
    </location>
</feature>
<dbReference type="PANTHER" id="PTHR30007:SF0">
    <property type="entry name" value="TRANSPOSASE"/>
    <property type="match status" value="1"/>
</dbReference>